<accession>A0AAV2IK12</accession>
<dbReference type="InterPro" id="IPR011701">
    <property type="entry name" value="MFS"/>
</dbReference>
<dbReference type="GO" id="GO:0008028">
    <property type="term" value="F:monocarboxylic acid transmembrane transporter activity"/>
    <property type="evidence" value="ECO:0007669"/>
    <property type="project" value="TreeGrafter"/>
</dbReference>
<dbReference type="PANTHER" id="PTHR11360">
    <property type="entry name" value="MONOCARBOXYLATE TRANSPORTER"/>
    <property type="match status" value="1"/>
</dbReference>
<feature type="region of interest" description="Disordered" evidence="1">
    <location>
        <begin position="595"/>
        <end position="655"/>
    </location>
</feature>
<feature type="region of interest" description="Disordered" evidence="1">
    <location>
        <begin position="277"/>
        <end position="317"/>
    </location>
</feature>
<dbReference type="Gene3D" id="1.20.1250.20">
    <property type="entry name" value="MFS general substrate transporter like domains"/>
    <property type="match status" value="2"/>
</dbReference>
<organism evidence="3 4">
    <name type="scientific">Lymnaea stagnalis</name>
    <name type="common">Great pond snail</name>
    <name type="synonym">Helix stagnalis</name>
    <dbReference type="NCBI Taxonomy" id="6523"/>
    <lineage>
        <taxon>Eukaryota</taxon>
        <taxon>Metazoa</taxon>
        <taxon>Spiralia</taxon>
        <taxon>Lophotrochozoa</taxon>
        <taxon>Mollusca</taxon>
        <taxon>Gastropoda</taxon>
        <taxon>Heterobranchia</taxon>
        <taxon>Euthyneura</taxon>
        <taxon>Panpulmonata</taxon>
        <taxon>Hygrophila</taxon>
        <taxon>Lymnaeoidea</taxon>
        <taxon>Lymnaeidae</taxon>
        <taxon>Lymnaea</taxon>
    </lineage>
</organism>
<feature type="region of interest" description="Disordered" evidence="1">
    <location>
        <begin position="1"/>
        <end position="47"/>
    </location>
</feature>
<feature type="compositionally biased region" description="Basic and acidic residues" evidence="1">
    <location>
        <begin position="1"/>
        <end position="26"/>
    </location>
</feature>
<dbReference type="PANTHER" id="PTHR11360:SF284">
    <property type="entry name" value="EG:103B4.3 PROTEIN-RELATED"/>
    <property type="match status" value="1"/>
</dbReference>
<proteinExistence type="predicted"/>
<dbReference type="EMBL" id="CAXITT010000697">
    <property type="protein sequence ID" value="CAL1545303.1"/>
    <property type="molecule type" value="Genomic_DNA"/>
</dbReference>
<keyword evidence="2" id="KW-0472">Membrane</keyword>
<keyword evidence="2" id="KW-1133">Transmembrane helix</keyword>
<feature type="transmembrane region" description="Helical" evidence="2">
    <location>
        <begin position="127"/>
        <end position="154"/>
    </location>
</feature>
<feature type="transmembrane region" description="Helical" evidence="2">
    <location>
        <begin position="245"/>
        <end position="267"/>
    </location>
</feature>
<dbReference type="Proteomes" id="UP001497497">
    <property type="component" value="Unassembled WGS sequence"/>
</dbReference>
<dbReference type="InterPro" id="IPR050327">
    <property type="entry name" value="Proton-linked_MCT"/>
</dbReference>
<gene>
    <name evidence="3" type="ORF">GSLYS_00018786001</name>
</gene>
<sequence>MNHSDFEFDDRHRMTFKESKSEREELSEGSSDNGSEFGDADPVVMSHNGEDAGIRSMTYEIVQGGEKKGQEQEKDYLEDQKSGIPFDRGWAWIISLCCFVIFFVYSVHDQVLAVLLHDVVDELDTSASVITAIYVVGTCSYCLATLLSANFLLLHFPSRSVETWAAIVNGAATLVFVLRPNVNFLVIISVLKNLTKGVTLVASLTLVCNYFRRRTALAVSLALIGSSACFVVIPTLARHLRDEYGLRGCFVMIAGLEFQAILVTMLLRPISSYTKRNRKPVSLDERQESGPLLSATSDDAHFSGPHSAQNESEQKAPDSAAIKYLDNGLRQSCRESPANTKTPFTEAPIESVTTEAENTNKTSHEVKEKIIFLDGTVDHVEKVMYTRRGEKQMEKHAERISKSEHVLVFSEMEYISVKANGNIVSKTSASCHDKNPMSDVFEEEIRLEGSETPLVAGEIECATDVDKQRKRMVKGDSFQNYSQTVNMKPVTKAPLPDAMLVNQFHSSNSSPRQVFKINKLSETDDVEITNKSDSSAKSDECAVGAKAKDTRNSSNIPVPFATSICNETTEIVHYGLRRPLLNYSQETKFQLSKTYTSKPPANVSASTAPEAHVTQSDRDSECDSFIETATGLSHTRNRPRKLHLKSGLNSNQPSLITPVSDRVDISMARPQHGHWFSVDSLGDVSPDPDPNEELNTVPPTPAHAQNNSKFWRCYCCLALLFDFSLLKNRFCILLILTYCTVNIGLLNLTCLKKYAANVGISSQEADILTIVFGAMDIAGRILSGFFADLKIILPNQIMAAAMLSVGLLTQFVWLFQSFSGLLVFASLQGFLASVGQNLATVYILEVMGLEHLAKVLALCTLFLGVYLAAHSQIQSKHFASFTLSEL</sequence>
<evidence type="ECO:0000313" key="4">
    <source>
        <dbReference type="Proteomes" id="UP001497497"/>
    </source>
</evidence>
<keyword evidence="4" id="KW-1185">Reference proteome</keyword>
<dbReference type="Pfam" id="PF07690">
    <property type="entry name" value="MFS_1"/>
    <property type="match status" value="1"/>
</dbReference>
<feature type="transmembrane region" description="Helical" evidence="2">
    <location>
        <begin position="89"/>
        <end position="107"/>
    </location>
</feature>
<feature type="transmembrane region" description="Helical" evidence="2">
    <location>
        <begin position="215"/>
        <end position="233"/>
    </location>
</feature>
<name>A0AAV2IK12_LYMST</name>
<comment type="caution">
    <text evidence="3">The sequence shown here is derived from an EMBL/GenBank/DDBJ whole genome shotgun (WGS) entry which is preliminary data.</text>
</comment>
<feature type="compositionally biased region" description="Basic residues" evidence="1">
    <location>
        <begin position="635"/>
        <end position="644"/>
    </location>
</feature>
<reference evidence="3 4" key="1">
    <citation type="submission" date="2024-04" db="EMBL/GenBank/DDBJ databases">
        <authorList>
            <consortium name="Genoscope - CEA"/>
            <person name="William W."/>
        </authorList>
    </citation>
    <scope>NUCLEOTIDE SEQUENCE [LARGE SCALE GENOMIC DNA]</scope>
</reference>
<feature type="transmembrane region" description="Helical" evidence="2">
    <location>
        <begin position="730"/>
        <end position="747"/>
    </location>
</feature>
<feature type="transmembrane region" description="Helical" evidence="2">
    <location>
        <begin position="161"/>
        <end position="178"/>
    </location>
</feature>
<dbReference type="SUPFAM" id="SSF103473">
    <property type="entry name" value="MFS general substrate transporter"/>
    <property type="match status" value="2"/>
</dbReference>
<dbReference type="AlphaFoldDB" id="A0AAV2IK12"/>
<keyword evidence="2" id="KW-0812">Transmembrane</keyword>
<evidence type="ECO:0000256" key="1">
    <source>
        <dbReference type="SAM" id="MobiDB-lite"/>
    </source>
</evidence>
<protein>
    <recommendedName>
        <fullName evidence="5">Monocarboxylate transporter</fullName>
    </recommendedName>
</protein>
<feature type="transmembrane region" description="Helical" evidence="2">
    <location>
        <begin position="851"/>
        <end position="869"/>
    </location>
</feature>
<evidence type="ECO:0000256" key="2">
    <source>
        <dbReference type="SAM" id="Phobius"/>
    </source>
</evidence>
<evidence type="ECO:0008006" key="5">
    <source>
        <dbReference type="Google" id="ProtNLM"/>
    </source>
</evidence>
<dbReference type="InterPro" id="IPR036259">
    <property type="entry name" value="MFS_trans_sf"/>
</dbReference>
<evidence type="ECO:0000313" key="3">
    <source>
        <dbReference type="EMBL" id="CAL1545303.1"/>
    </source>
</evidence>
<feature type="compositionally biased region" description="Polar residues" evidence="1">
    <location>
        <begin position="595"/>
        <end position="607"/>
    </location>
</feature>